<dbReference type="GO" id="GO:0005829">
    <property type="term" value="C:cytosol"/>
    <property type="evidence" value="ECO:0007669"/>
    <property type="project" value="TreeGrafter"/>
</dbReference>
<dbReference type="InterPro" id="IPR050807">
    <property type="entry name" value="TransReg_Diox_bact_type"/>
</dbReference>
<reference evidence="4" key="1">
    <citation type="submission" date="2016-11" db="EMBL/GenBank/DDBJ databases">
        <authorList>
            <person name="Varghese N."/>
            <person name="Submissions S."/>
        </authorList>
    </citation>
    <scope>NUCLEOTIDE SEQUENCE [LARGE SCALE GENOMIC DNA]</scope>
    <source>
        <strain evidence="4">DSM 18569</strain>
    </source>
</reference>
<dbReference type="PANTHER" id="PTHR46797:SF1">
    <property type="entry name" value="METHYLPHOSPHONATE SYNTHASE"/>
    <property type="match status" value="1"/>
</dbReference>
<evidence type="ECO:0000259" key="2">
    <source>
        <dbReference type="PROSITE" id="PS50943"/>
    </source>
</evidence>
<accession>A0A1M6TY51</accession>
<dbReference type="PROSITE" id="PS50943">
    <property type="entry name" value="HTH_CROC1"/>
    <property type="match status" value="1"/>
</dbReference>
<dbReference type="OrthoDB" id="833147at2"/>
<dbReference type="GO" id="GO:0003700">
    <property type="term" value="F:DNA-binding transcription factor activity"/>
    <property type="evidence" value="ECO:0007669"/>
    <property type="project" value="TreeGrafter"/>
</dbReference>
<dbReference type="GO" id="GO:0003677">
    <property type="term" value="F:DNA binding"/>
    <property type="evidence" value="ECO:0007669"/>
    <property type="project" value="UniProtKB-KW"/>
</dbReference>
<proteinExistence type="predicted"/>
<dbReference type="Pfam" id="PF01381">
    <property type="entry name" value="HTH_3"/>
    <property type="match status" value="1"/>
</dbReference>
<protein>
    <recommendedName>
        <fullName evidence="2">HTH cro/C1-type domain-containing protein</fullName>
    </recommendedName>
</protein>
<dbReference type="Gene3D" id="1.10.260.40">
    <property type="entry name" value="lambda repressor-like DNA-binding domains"/>
    <property type="match status" value="1"/>
</dbReference>
<organism evidence="3 4">
    <name type="scientific">Hymenobacter psychrotolerans DSM 18569</name>
    <dbReference type="NCBI Taxonomy" id="1121959"/>
    <lineage>
        <taxon>Bacteria</taxon>
        <taxon>Pseudomonadati</taxon>
        <taxon>Bacteroidota</taxon>
        <taxon>Cytophagia</taxon>
        <taxon>Cytophagales</taxon>
        <taxon>Hymenobacteraceae</taxon>
        <taxon>Hymenobacter</taxon>
    </lineage>
</organism>
<gene>
    <name evidence="3" type="ORF">SAMN02746009_01259</name>
</gene>
<dbReference type="PANTHER" id="PTHR46797">
    <property type="entry name" value="HTH-TYPE TRANSCRIPTIONAL REGULATOR"/>
    <property type="match status" value="1"/>
</dbReference>
<evidence type="ECO:0000313" key="3">
    <source>
        <dbReference type="EMBL" id="SHK61962.1"/>
    </source>
</evidence>
<dbReference type="STRING" id="1121959.SAMN02746009_01259"/>
<dbReference type="Proteomes" id="UP000183947">
    <property type="component" value="Unassembled WGS sequence"/>
</dbReference>
<dbReference type="EMBL" id="FRAS01000004">
    <property type="protein sequence ID" value="SHK61962.1"/>
    <property type="molecule type" value="Genomic_DNA"/>
</dbReference>
<dbReference type="CDD" id="cd00093">
    <property type="entry name" value="HTH_XRE"/>
    <property type="match status" value="1"/>
</dbReference>
<sequence>MLSHSQVVRLIFGLKLRELRQERGFTPAELARACDVSISYLNEIEKGKKYPKADKILSLSKVLGVSYDQLTSLTLSRRLEPISELLQSDLLKEFPLEMFGLDPLRIVELIADAPAKMNAFISTIFEIARNYEMRQESFFLAALRSYQEMHDNYFEELEQDVRTFCGEQNLNTQAPFDTRQLERVLAEKYGYTLDRQKLAEYASLGRLRSVFQPKTRTLLLRPGLSKAQEAFVLGREVAFNYLGLKERPYVNATFPVHSFDEVLNNFKASYFAGALLMEEESLVRDLQDFFGQMTWQPARLQAMLTKYDVSPEMFMQRITNLLPRYFGIQSLFFLRFDQPDAESAYLLSKELHLSRLHNPHGNELHEHYCRRWIAIWLIQEARHKAQLETPAFSIGAQRSRYPNEDEYLCLSLARAGAPGEPAVSVTVGLLCDDNLRQKIQFLDDPAIIQKRVNETCERCSIPDCEVRAAPPVEIARRQRLREAADAINALVNGG</sequence>
<evidence type="ECO:0000313" key="4">
    <source>
        <dbReference type="Proteomes" id="UP000183947"/>
    </source>
</evidence>
<dbReference type="InterPro" id="IPR001387">
    <property type="entry name" value="Cro/C1-type_HTH"/>
</dbReference>
<name>A0A1M6TY51_9BACT</name>
<feature type="domain" description="HTH cro/C1-type" evidence="2">
    <location>
        <begin position="16"/>
        <end position="70"/>
    </location>
</feature>
<dbReference type="RefSeq" id="WP_073282209.1">
    <property type="nucleotide sequence ID" value="NZ_FRAS01000004.1"/>
</dbReference>
<keyword evidence="1" id="KW-0238">DNA-binding</keyword>
<keyword evidence="4" id="KW-1185">Reference proteome</keyword>
<dbReference type="InterPro" id="IPR010982">
    <property type="entry name" value="Lambda_DNA-bd_dom_sf"/>
</dbReference>
<evidence type="ECO:0000256" key="1">
    <source>
        <dbReference type="ARBA" id="ARBA00023125"/>
    </source>
</evidence>
<dbReference type="SUPFAM" id="SSF47413">
    <property type="entry name" value="lambda repressor-like DNA-binding domains"/>
    <property type="match status" value="1"/>
</dbReference>
<dbReference type="SMART" id="SM00530">
    <property type="entry name" value="HTH_XRE"/>
    <property type="match status" value="1"/>
</dbReference>
<dbReference type="AlphaFoldDB" id="A0A1M6TY51"/>